<evidence type="ECO:0000313" key="4">
    <source>
        <dbReference type="EMBL" id="MDR7296901.1"/>
    </source>
</evidence>
<dbReference type="SUPFAM" id="SSF89392">
    <property type="entry name" value="Prokaryotic lipoproteins and lipoprotein localization factors"/>
    <property type="match status" value="1"/>
</dbReference>
<reference evidence="4 5" key="1">
    <citation type="submission" date="2023-07" db="EMBL/GenBank/DDBJ databases">
        <title>Sorghum-associated microbial communities from plants grown in Nebraska, USA.</title>
        <authorList>
            <person name="Schachtman D."/>
        </authorList>
    </citation>
    <scope>NUCLEOTIDE SEQUENCE [LARGE SCALE GENOMIC DNA]</scope>
    <source>
        <strain evidence="4 5">BE310</strain>
    </source>
</reference>
<sequence length="195" mass="21199">MKRRLFLLAAVPLPALADAIAQIQQRLVSAPVQRGRFEQDKALAGFAKPLKSQGDYLLVRGKGLIWRTTAPFTSQLVLTRDRIAGGGGLQLDASKEPGIRVVTSLMLSLLDGDLGALQQAFDVQASVQGEKAWRAALRPKATALAQLFSRIELEGDRQLRRIVMTEAQGDTTTLRFDEQPRDPAAPSADEAKQLG</sequence>
<dbReference type="Gene3D" id="2.50.20.10">
    <property type="entry name" value="Lipoprotein localisation LolA/LolB/LppX"/>
    <property type="match status" value="1"/>
</dbReference>
<organism evidence="4 5">
    <name type="scientific">Pelomonas aquatica</name>
    <dbReference type="NCBI Taxonomy" id="431058"/>
    <lineage>
        <taxon>Bacteria</taxon>
        <taxon>Pseudomonadati</taxon>
        <taxon>Pseudomonadota</taxon>
        <taxon>Betaproteobacteria</taxon>
        <taxon>Burkholderiales</taxon>
        <taxon>Sphaerotilaceae</taxon>
        <taxon>Roseateles</taxon>
    </lineage>
</organism>
<dbReference type="InterPro" id="IPR029046">
    <property type="entry name" value="LolA/LolB/LppX"/>
</dbReference>
<feature type="signal peptide" evidence="3">
    <location>
        <begin position="1"/>
        <end position="17"/>
    </location>
</feature>
<dbReference type="RefSeq" id="WP_310344514.1">
    <property type="nucleotide sequence ID" value="NZ_JAVDXQ010000003.1"/>
</dbReference>
<dbReference type="EMBL" id="JAVDXQ010000003">
    <property type="protein sequence ID" value="MDR7296901.1"/>
    <property type="molecule type" value="Genomic_DNA"/>
</dbReference>
<evidence type="ECO:0000256" key="1">
    <source>
        <dbReference type="ARBA" id="ARBA00022729"/>
    </source>
</evidence>
<evidence type="ECO:0000256" key="3">
    <source>
        <dbReference type="SAM" id="SignalP"/>
    </source>
</evidence>
<keyword evidence="1 3" id="KW-0732">Signal</keyword>
<feature type="chain" id="PRO_5046667414" description="Outer membrane lipoprotein carrier protein LolA" evidence="3">
    <location>
        <begin position="18"/>
        <end position="195"/>
    </location>
</feature>
<evidence type="ECO:0008006" key="6">
    <source>
        <dbReference type="Google" id="ProtNLM"/>
    </source>
</evidence>
<dbReference type="Proteomes" id="UP001180536">
    <property type="component" value="Unassembled WGS sequence"/>
</dbReference>
<dbReference type="InterPro" id="IPR004564">
    <property type="entry name" value="OM_lipoprot_carrier_LolA-like"/>
</dbReference>
<gene>
    <name evidence="4" type="ORF">J2X16_002248</name>
</gene>
<proteinExistence type="predicted"/>
<name>A0ABU1ZB32_9BURK</name>
<evidence type="ECO:0000256" key="2">
    <source>
        <dbReference type="SAM" id="MobiDB-lite"/>
    </source>
</evidence>
<feature type="region of interest" description="Disordered" evidence="2">
    <location>
        <begin position="170"/>
        <end position="195"/>
    </location>
</feature>
<comment type="caution">
    <text evidence="4">The sequence shown here is derived from an EMBL/GenBank/DDBJ whole genome shotgun (WGS) entry which is preliminary data.</text>
</comment>
<protein>
    <recommendedName>
        <fullName evidence="6">Outer membrane lipoprotein carrier protein LolA</fullName>
    </recommendedName>
</protein>
<accession>A0ABU1ZB32</accession>
<dbReference type="Pfam" id="PF03548">
    <property type="entry name" value="LolA"/>
    <property type="match status" value="1"/>
</dbReference>
<evidence type="ECO:0000313" key="5">
    <source>
        <dbReference type="Proteomes" id="UP001180536"/>
    </source>
</evidence>
<keyword evidence="5" id="KW-1185">Reference proteome</keyword>
<dbReference type="CDD" id="cd16325">
    <property type="entry name" value="LolA"/>
    <property type="match status" value="1"/>
</dbReference>